<dbReference type="Gene3D" id="3.10.450.410">
    <property type="match status" value="2"/>
</dbReference>
<name>A0ABW9RSJ6_9BACT</name>
<dbReference type="Proteomes" id="UP000798808">
    <property type="component" value="Unassembled WGS sequence"/>
</dbReference>
<gene>
    <name evidence="1" type="ORF">E1163_18570</name>
</gene>
<sequence>MKYISIIIFILINACQKPSSKEEHVHTIEESPIEISQPIAREEPVETEPSESHQEQPFMQFFSQFMWDKEFQKASIKYPIHVNGQEVKTPAEWSHHAFYTSKSYIPVLQNDTITHFDQDVTDDEVKMSVISFKEDYVENYFFLKEDGNWKLLAVTEQVIDSLREVEFINFLKRFSSDSAFQVQHIQFPLPNYGVDYDNDYETTYDSIPSHNWAHWELTNKLEGMMSLNVATLSPYRKIFLRGIENGIYIQYTFIRSGDSWRLIKIEDYST</sequence>
<proteinExistence type="predicted"/>
<reference evidence="1 2" key="1">
    <citation type="submission" date="2019-02" db="EMBL/GenBank/DDBJ databases">
        <authorList>
            <person name="Goldberg S.R."/>
            <person name="Haltli B.A."/>
            <person name="Correa H."/>
            <person name="Russell K.G."/>
        </authorList>
    </citation>
    <scope>NUCLEOTIDE SEQUENCE [LARGE SCALE GENOMIC DNA]</scope>
    <source>
        <strain evidence="1 2">JCM 16186</strain>
    </source>
</reference>
<evidence type="ECO:0000313" key="1">
    <source>
        <dbReference type="EMBL" id="MTI26968.1"/>
    </source>
</evidence>
<organism evidence="1 2">
    <name type="scientific">Fulvivirga kasyanovii</name>
    <dbReference type="NCBI Taxonomy" id="396812"/>
    <lineage>
        <taxon>Bacteria</taxon>
        <taxon>Pseudomonadati</taxon>
        <taxon>Bacteroidota</taxon>
        <taxon>Cytophagia</taxon>
        <taxon>Cytophagales</taxon>
        <taxon>Fulvivirgaceae</taxon>
        <taxon>Fulvivirga</taxon>
    </lineage>
</organism>
<protein>
    <submittedName>
        <fullName evidence="1">DUF4348 domain-containing protein</fullName>
    </submittedName>
</protein>
<evidence type="ECO:0000313" key="2">
    <source>
        <dbReference type="Proteomes" id="UP000798808"/>
    </source>
</evidence>
<dbReference type="RefSeq" id="WP_155173976.1">
    <property type="nucleotide sequence ID" value="NZ_BAAAFL010000068.1"/>
</dbReference>
<comment type="caution">
    <text evidence="1">The sequence shown here is derived from an EMBL/GenBank/DDBJ whole genome shotgun (WGS) entry which is preliminary data.</text>
</comment>
<dbReference type="InterPro" id="IPR025590">
    <property type="entry name" value="DUF4348"/>
</dbReference>
<dbReference type="EMBL" id="SMLW01000606">
    <property type="protein sequence ID" value="MTI26968.1"/>
    <property type="molecule type" value="Genomic_DNA"/>
</dbReference>
<accession>A0ABW9RSJ6</accession>
<dbReference type="Pfam" id="PF14254">
    <property type="entry name" value="DUF4348"/>
    <property type="match status" value="1"/>
</dbReference>
<keyword evidence="2" id="KW-1185">Reference proteome</keyword>